<dbReference type="GeneID" id="68099153"/>
<accession>A0AA88GHL3</accession>
<keyword evidence="2" id="KW-1133">Transmembrane helix</keyword>
<evidence type="ECO:0000256" key="1">
    <source>
        <dbReference type="SAM" id="MobiDB-lite"/>
    </source>
</evidence>
<feature type="transmembrane region" description="Helical" evidence="2">
    <location>
        <begin position="258"/>
        <end position="283"/>
    </location>
</feature>
<keyword evidence="2" id="KW-0812">Transmembrane</keyword>
<dbReference type="EMBL" id="PYSW02000028">
    <property type="protein sequence ID" value="KAG2379582.1"/>
    <property type="molecule type" value="Genomic_DNA"/>
</dbReference>
<dbReference type="RefSeq" id="XP_044546844.1">
    <property type="nucleotide sequence ID" value="XM_044696587.1"/>
</dbReference>
<evidence type="ECO:0000313" key="4">
    <source>
        <dbReference type="Proteomes" id="UP000816034"/>
    </source>
</evidence>
<comment type="caution">
    <text evidence="3">The sequence shown here is derived from an EMBL/GenBank/DDBJ whole genome shotgun (WGS) entry which is preliminary data.</text>
</comment>
<keyword evidence="4" id="KW-1185">Reference proteome</keyword>
<organism evidence="3 4">
    <name type="scientific">Naegleria lovaniensis</name>
    <name type="common">Amoeba</name>
    <dbReference type="NCBI Taxonomy" id="51637"/>
    <lineage>
        <taxon>Eukaryota</taxon>
        <taxon>Discoba</taxon>
        <taxon>Heterolobosea</taxon>
        <taxon>Tetramitia</taxon>
        <taxon>Eutetramitia</taxon>
        <taxon>Vahlkampfiidae</taxon>
        <taxon>Naegleria</taxon>
    </lineage>
</organism>
<dbReference type="Proteomes" id="UP000816034">
    <property type="component" value="Unassembled WGS sequence"/>
</dbReference>
<sequence length="307" mass="35272">MSERQQQEEIQIESSFSNQNDSPIATPTHTEDQSTLLSQFITHRSSTTTDSTPSGLSQQQPALLNVSTSTPNNYRKQLYQSCVFTYQLLVIQGIYSYFLDYSIFVLILRLVQSFMYHYSFVYSYGKPTILGRIFKDMTLVKKLILIIITLLPIVYIHVSNYLSNATYYSRVMQVTNNGDSFVLIDFFERDVNRHYSEEPLKIGVFSTKDNSVTVHGTRETRFVENLGETRTQTEGATIQSVDSHTTSNRMFDSHPTLFVIYLCLFDVLFAILQVSYVTSLISLKRKPTQQQQQLVLEENNSTITDMV</sequence>
<keyword evidence="2" id="KW-0472">Membrane</keyword>
<evidence type="ECO:0000313" key="3">
    <source>
        <dbReference type="EMBL" id="KAG2379582.1"/>
    </source>
</evidence>
<dbReference type="AlphaFoldDB" id="A0AA88GHL3"/>
<feature type="transmembrane region" description="Helical" evidence="2">
    <location>
        <begin position="143"/>
        <end position="162"/>
    </location>
</feature>
<feature type="region of interest" description="Disordered" evidence="1">
    <location>
        <begin position="1"/>
        <end position="32"/>
    </location>
</feature>
<protein>
    <recommendedName>
        <fullName evidence="5">Transmembrane protein</fullName>
    </recommendedName>
</protein>
<evidence type="ECO:0000256" key="2">
    <source>
        <dbReference type="SAM" id="Phobius"/>
    </source>
</evidence>
<feature type="compositionally biased region" description="Low complexity" evidence="1">
    <location>
        <begin position="8"/>
        <end position="17"/>
    </location>
</feature>
<feature type="compositionally biased region" description="Polar residues" evidence="1">
    <location>
        <begin position="18"/>
        <end position="32"/>
    </location>
</feature>
<proteinExistence type="predicted"/>
<gene>
    <name evidence="3" type="ORF">C9374_006699</name>
</gene>
<reference evidence="3 4" key="1">
    <citation type="journal article" date="2018" name="BMC Genomics">
        <title>The genome of Naegleria lovaniensis, the basis for a comparative approach to unravel pathogenicity factors of the human pathogenic amoeba N. fowleri.</title>
        <authorList>
            <person name="Liechti N."/>
            <person name="Schurch N."/>
            <person name="Bruggmann R."/>
            <person name="Wittwer M."/>
        </authorList>
    </citation>
    <scope>NUCLEOTIDE SEQUENCE [LARGE SCALE GENOMIC DNA]</scope>
    <source>
        <strain evidence="3 4">ATCC 30569</strain>
    </source>
</reference>
<name>A0AA88GHL3_NAELO</name>
<evidence type="ECO:0008006" key="5">
    <source>
        <dbReference type="Google" id="ProtNLM"/>
    </source>
</evidence>